<accession>A0A4R5TXZ5</accession>
<comment type="subunit">
    <text evidence="6">Heterotetramer of 2 MoaD subunits and 2 MoaE subunits. Also stable as homodimer. The enzyme changes between these two forms during catalysis.</text>
</comment>
<dbReference type="AlphaFoldDB" id="A0A4R5TXZ5"/>
<comment type="pathway">
    <text evidence="1">Cofactor biosynthesis; molybdopterin biosynthesis.</text>
</comment>
<protein>
    <recommendedName>
        <fullName evidence="4">Molybdopterin synthase catalytic subunit</fullName>
        <ecNumber evidence="3">2.8.1.12</ecNumber>
    </recommendedName>
    <alternativeName>
        <fullName evidence="9">MPT synthase subunit 2</fullName>
    </alternativeName>
    <alternativeName>
        <fullName evidence="7">Molybdenum cofactor biosynthesis protein E</fullName>
    </alternativeName>
    <alternativeName>
        <fullName evidence="8">Molybdopterin-converting factor large subunit</fullName>
    </alternativeName>
    <alternativeName>
        <fullName evidence="10">Molybdopterin-converting factor subunit 2</fullName>
    </alternativeName>
</protein>
<proteinExistence type="inferred from homology"/>
<evidence type="ECO:0000256" key="6">
    <source>
        <dbReference type="ARBA" id="ARBA00026066"/>
    </source>
</evidence>
<reference evidence="12 13" key="1">
    <citation type="submission" date="2019-03" db="EMBL/GenBank/DDBJ databases">
        <title>Luteimonas zhaokaii sp.nov., isolated from the rectal contents of Plateau pika in Yushu, Qinghai Province, China.</title>
        <authorList>
            <person name="Zhang G."/>
        </authorList>
    </citation>
    <scope>NUCLEOTIDE SEQUENCE [LARGE SCALE GENOMIC DNA]</scope>
    <source>
        <strain evidence="12 13">B9</strain>
    </source>
</reference>
<evidence type="ECO:0000256" key="4">
    <source>
        <dbReference type="ARBA" id="ARBA00013858"/>
    </source>
</evidence>
<evidence type="ECO:0000256" key="10">
    <source>
        <dbReference type="ARBA" id="ARBA00032474"/>
    </source>
</evidence>
<keyword evidence="13" id="KW-1185">Reference proteome</keyword>
<sequence>MPVQRFWLSSSAIDVAPLRARLLDARAGAFASFEGWVRNHNEGRSVDGLRYEAYVVLAESEGERIVAEALQRFGAIDAVCTHRIGNLAIGDMAVWVGVSAAHRGMAFDACRWILDEVKSRVPVWKHERYGDGRTEWLHPRETNPADTGG</sequence>
<comment type="catalytic activity">
    <reaction evidence="11">
        <text>2 [molybdopterin-synthase sulfur-carrier protein]-C-terminal-Gly-aminoethanethioate + cyclic pyranopterin phosphate + H2O = molybdopterin + 2 [molybdopterin-synthase sulfur-carrier protein]-C-terminal Gly-Gly + 2 H(+)</text>
        <dbReference type="Rhea" id="RHEA:26333"/>
        <dbReference type="Rhea" id="RHEA-COMP:12202"/>
        <dbReference type="Rhea" id="RHEA-COMP:19907"/>
        <dbReference type="ChEBI" id="CHEBI:15377"/>
        <dbReference type="ChEBI" id="CHEBI:15378"/>
        <dbReference type="ChEBI" id="CHEBI:58698"/>
        <dbReference type="ChEBI" id="CHEBI:59648"/>
        <dbReference type="ChEBI" id="CHEBI:90778"/>
        <dbReference type="ChEBI" id="CHEBI:232372"/>
        <dbReference type="EC" id="2.8.1.12"/>
    </reaction>
</comment>
<dbReference type="UniPathway" id="UPA00344"/>
<dbReference type="EMBL" id="SMTF01000003">
    <property type="protein sequence ID" value="TDK26060.1"/>
    <property type="molecule type" value="Genomic_DNA"/>
</dbReference>
<dbReference type="InterPro" id="IPR036563">
    <property type="entry name" value="MoaE_sf"/>
</dbReference>
<dbReference type="OrthoDB" id="9803224at2"/>
<dbReference type="EC" id="2.8.1.12" evidence="3"/>
<evidence type="ECO:0000256" key="5">
    <source>
        <dbReference type="ARBA" id="ARBA00023150"/>
    </source>
</evidence>
<organism evidence="12 13">
    <name type="scientific">Luteimonas aestuarii</name>
    <dbReference type="NCBI Taxonomy" id="453837"/>
    <lineage>
        <taxon>Bacteria</taxon>
        <taxon>Pseudomonadati</taxon>
        <taxon>Pseudomonadota</taxon>
        <taxon>Gammaproteobacteria</taxon>
        <taxon>Lysobacterales</taxon>
        <taxon>Lysobacteraceae</taxon>
        <taxon>Luteimonas</taxon>
    </lineage>
</organism>
<evidence type="ECO:0000256" key="11">
    <source>
        <dbReference type="ARBA" id="ARBA00049878"/>
    </source>
</evidence>
<gene>
    <name evidence="12" type="ORF">E2F46_05525</name>
</gene>
<dbReference type="CDD" id="cd00756">
    <property type="entry name" value="MoaE"/>
    <property type="match status" value="1"/>
</dbReference>
<evidence type="ECO:0000313" key="13">
    <source>
        <dbReference type="Proteomes" id="UP000294796"/>
    </source>
</evidence>
<evidence type="ECO:0000313" key="12">
    <source>
        <dbReference type="EMBL" id="TDK26060.1"/>
    </source>
</evidence>
<dbReference type="PANTHER" id="PTHR23404">
    <property type="entry name" value="MOLYBDOPTERIN SYNTHASE RELATED"/>
    <property type="match status" value="1"/>
</dbReference>
<dbReference type="GO" id="GO:0006777">
    <property type="term" value="P:Mo-molybdopterin cofactor biosynthetic process"/>
    <property type="evidence" value="ECO:0007669"/>
    <property type="project" value="UniProtKB-KW"/>
</dbReference>
<evidence type="ECO:0000256" key="7">
    <source>
        <dbReference type="ARBA" id="ARBA00029745"/>
    </source>
</evidence>
<dbReference type="Proteomes" id="UP000294796">
    <property type="component" value="Unassembled WGS sequence"/>
</dbReference>
<comment type="caution">
    <text evidence="12">The sequence shown here is derived from an EMBL/GenBank/DDBJ whole genome shotgun (WGS) entry which is preliminary data.</text>
</comment>
<dbReference type="RefSeq" id="WP_133321092.1">
    <property type="nucleotide sequence ID" value="NZ_SMTF01000003.1"/>
</dbReference>
<keyword evidence="5" id="KW-0501">Molybdenum cofactor biosynthesis</keyword>
<dbReference type="Gene3D" id="3.90.1170.40">
    <property type="entry name" value="Molybdopterin biosynthesis MoaE subunit"/>
    <property type="match status" value="1"/>
</dbReference>
<dbReference type="InterPro" id="IPR003448">
    <property type="entry name" value="Mopterin_biosynth_MoaE"/>
</dbReference>
<dbReference type="GO" id="GO:0030366">
    <property type="term" value="F:molybdopterin synthase activity"/>
    <property type="evidence" value="ECO:0007669"/>
    <property type="project" value="UniProtKB-EC"/>
</dbReference>
<evidence type="ECO:0000256" key="9">
    <source>
        <dbReference type="ARBA" id="ARBA00030781"/>
    </source>
</evidence>
<name>A0A4R5TXZ5_9GAMM</name>
<evidence type="ECO:0000256" key="8">
    <source>
        <dbReference type="ARBA" id="ARBA00030407"/>
    </source>
</evidence>
<evidence type="ECO:0000256" key="3">
    <source>
        <dbReference type="ARBA" id="ARBA00011950"/>
    </source>
</evidence>
<evidence type="ECO:0000256" key="1">
    <source>
        <dbReference type="ARBA" id="ARBA00005046"/>
    </source>
</evidence>
<comment type="similarity">
    <text evidence="2">Belongs to the MoaE family.</text>
</comment>
<evidence type="ECO:0000256" key="2">
    <source>
        <dbReference type="ARBA" id="ARBA00005426"/>
    </source>
</evidence>
<dbReference type="Pfam" id="PF02391">
    <property type="entry name" value="MoaE"/>
    <property type="match status" value="1"/>
</dbReference>
<dbReference type="SUPFAM" id="SSF54690">
    <property type="entry name" value="Molybdopterin synthase subunit MoaE"/>
    <property type="match status" value="1"/>
</dbReference>